<comment type="caution">
    <text evidence="2">The sequence shown here is derived from an EMBL/GenBank/DDBJ whole genome shotgun (WGS) entry which is preliminary data.</text>
</comment>
<organism evidence="2 3">
    <name type="scientific">Candidatus Nealsonbacteria bacterium CG_4_10_14_0_8_um_filter_37_14</name>
    <dbReference type="NCBI Taxonomy" id="1974684"/>
    <lineage>
        <taxon>Bacteria</taxon>
        <taxon>Candidatus Nealsoniibacteriota</taxon>
    </lineage>
</organism>
<dbReference type="PANTHER" id="PTHR11276:SF28">
    <property type="entry name" value="DNA POLYMERASE LAMBDA"/>
    <property type="match status" value="1"/>
</dbReference>
<gene>
    <name evidence="2" type="ORF">COY73_03405</name>
</gene>
<dbReference type="InterPro" id="IPR027421">
    <property type="entry name" value="DNA_pol_lamdba_lyase_dom_sf"/>
</dbReference>
<dbReference type="PANTHER" id="PTHR11276">
    <property type="entry name" value="DNA POLYMERASE TYPE-X FAMILY MEMBER"/>
    <property type="match status" value="1"/>
</dbReference>
<dbReference type="GO" id="GO:0006281">
    <property type="term" value="P:DNA repair"/>
    <property type="evidence" value="ECO:0007669"/>
    <property type="project" value="InterPro"/>
</dbReference>
<dbReference type="Gene3D" id="1.10.150.110">
    <property type="entry name" value="DNA polymerase beta, N-terminal domain-like"/>
    <property type="match status" value="1"/>
</dbReference>
<feature type="domain" description="Crossover junction endonuclease MUS81-like HHH" evidence="1">
    <location>
        <begin position="6"/>
        <end position="81"/>
    </location>
</feature>
<dbReference type="Pfam" id="PF14716">
    <property type="entry name" value="HHH_8"/>
    <property type="match status" value="1"/>
</dbReference>
<reference evidence="3" key="1">
    <citation type="submission" date="2017-09" db="EMBL/GenBank/DDBJ databases">
        <title>Depth-based differentiation of microbial function through sediment-hosted aquifers and enrichment of novel symbionts in the deep terrestrial subsurface.</title>
        <authorList>
            <person name="Probst A.J."/>
            <person name="Ladd B."/>
            <person name="Jarett J.K."/>
            <person name="Geller-Mcgrath D.E."/>
            <person name="Sieber C.M.K."/>
            <person name="Emerson J.B."/>
            <person name="Anantharaman K."/>
            <person name="Thomas B.C."/>
            <person name="Malmstrom R."/>
            <person name="Stieglmeier M."/>
            <person name="Klingl A."/>
            <person name="Woyke T."/>
            <person name="Ryan C.M."/>
            <person name="Banfield J.F."/>
        </authorList>
    </citation>
    <scope>NUCLEOTIDE SEQUENCE [LARGE SCALE GENOMIC DNA]</scope>
</reference>
<protein>
    <recommendedName>
        <fullName evidence="1">Crossover junction endonuclease MUS81-like HHH domain-containing protein</fullName>
    </recommendedName>
</protein>
<accession>A0A2M7R5F4</accession>
<proteinExistence type="predicted"/>
<evidence type="ECO:0000313" key="3">
    <source>
        <dbReference type="Proteomes" id="UP000230767"/>
    </source>
</evidence>
<evidence type="ECO:0000313" key="2">
    <source>
        <dbReference type="EMBL" id="PIY88556.1"/>
    </source>
</evidence>
<sequence length="226" mass="26394">MNNQKNNQKIAKIFYEIAELLEIKGVAFKPAAYRKAAKALEGLEIDVSSIYKKAGLLGLKEIPSVGESIAKKIEEYLKRGKIEYHQKLKEETAIRQIITHYFKTKGLNLQELKKSAKKRKIIYSRFTKPAKQLLELAGPVEKAKEAIGRVAEWANSRNLDYAIETVFKKWLELDRLKPKEIVKKPYFQGNPMVWSRTKRKWYVIDPEGRWLEFAGKKEEIEWRIVK</sequence>
<dbReference type="GO" id="GO:0003887">
    <property type="term" value="F:DNA-directed DNA polymerase activity"/>
    <property type="evidence" value="ECO:0007669"/>
    <property type="project" value="InterPro"/>
</dbReference>
<dbReference type="InterPro" id="IPR022312">
    <property type="entry name" value="DNA_pol_X"/>
</dbReference>
<name>A0A2M7R5F4_9BACT</name>
<dbReference type="Proteomes" id="UP000230767">
    <property type="component" value="Unassembled WGS sequence"/>
</dbReference>
<dbReference type="GO" id="GO:0003677">
    <property type="term" value="F:DNA binding"/>
    <property type="evidence" value="ECO:0007669"/>
    <property type="project" value="InterPro"/>
</dbReference>
<dbReference type="AlphaFoldDB" id="A0A2M7R5F4"/>
<evidence type="ECO:0000259" key="1">
    <source>
        <dbReference type="Pfam" id="PF14716"/>
    </source>
</evidence>
<dbReference type="InterPro" id="IPR010996">
    <property type="entry name" value="HHH_MUS81"/>
</dbReference>
<dbReference type="SUPFAM" id="SSF47802">
    <property type="entry name" value="DNA polymerase beta, N-terminal domain-like"/>
    <property type="match status" value="1"/>
</dbReference>
<dbReference type="EMBL" id="PFLW01000081">
    <property type="protein sequence ID" value="PIY88556.1"/>
    <property type="molecule type" value="Genomic_DNA"/>
</dbReference>